<proteinExistence type="inferred from homology"/>
<reference evidence="4" key="1">
    <citation type="submission" date="2023-08" db="EMBL/GenBank/DDBJ databases">
        <authorList>
            <person name="Chen Y."/>
            <person name="Shah S."/>
            <person name="Dougan E. K."/>
            <person name="Thang M."/>
            <person name="Chan C."/>
        </authorList>
    </citation>
    <scope>NUCLEOTIDE SEQUENCE</scope>
</reference>
<gene>
    <name evidence="4" type="ORF">EVOR1521_LOCUS16455</name>
</gene>
<evidence type="ECO:0000313" key="4">
    <source>
        <dbReference type="EMBL" id="CAJ1391191.1"/>
    </source>
</evidence>
<name>A0AA36INR4_9DINO</name>
<feature type="transmembrane region" description="Helical" evidence="2">
    <location>
        <begin position="55"/>
        <end position="75"/>
    </location>
</feature>
<dbReference type="InterPro" id="IPR001509">
    <property type="entry name" value="Epimerase_deHydtase"/>
</dbReference>
<dbReference type="AlphaFoldDB" id="A0AA36INR4"/>
<keyword evidence="2" id="KW-1133">Transmembrane helix</keyword>
<comment type="caution">
    <text evidence="4">The sequence shown here is derived from an EMBL/GenBank/DDBJ whole genome shotgun (WGS) entry which is preliminary data.</text>
</comment>
<dbReference type="PANTHER" id="PTHR43000">
    <property type="entry name" value="DTDP-D-GLUCOSE 4,6-DEHYDRATASE-RELATED"/>
    <property type="match status" value="1"/>
</dbReference>
<dbReference type="InterPro" id="IPR036291">
    <property type="entry name" value="NAD(P)-bd_dom_sf"/>
</dbReference>
<dbReference type="EMBL" id="CAUJNA010002223">
    <property type="protein sequence ID" value="CAJ1391191.1"/>
    <property type="molecule type" value="Genomic_DNA"/>
</dbReference>
<protein>
    <recommendedName>
        <fullName evidence="3">NAD-dependent epimerase/dehydratase domain-containing protein</fullName>
    </recommendedName>
</protein>
<keyword evidence="2" id="KW-0472">Membrane</keyword>
<dbReference type="Gene3D" id="3.40.50.720">
    <property type="entry name" value="NAD(P)-binding Rossmann-like Domain"/>
    <property type="match status" value="1"/>
</dbReference>
<comment type="similarity">
    <text evidence="1">Belongs to the NAD(P)-dependent epimerase/dehydratase family.</text>
</comment>
<evidence type="ECO:0000256" key="2">
    <source>
        <dbReference type="SAM" id="Phobius"/>
    </source>
</evidence>
<keyword evidence="5" id="KW-1185">Reference proteome</keyword>
<accession>A0AA36INR4</accession>
<dbReference type="InterPro" id="IPR037185">
    <property type="entry name" value="EmrE-like"/>
</dbReference>
<sequence>MRGMMTLSPAVLGQPNLIFKTLLIIFQPWVFFGLATFVISMASHMFVLSKVDLSFAYPFLSLAYVAVAVLAWQLFGEDLGAYKIAGIAFICVGTVLVDLAERGEKVLVADINKSDLPHYATVDHVHCDVTNSASVSGVPVDGDDMVYNLSAMMLSPIQKRIDRYPFFYPVNTFGAANIMAHTAASGASQLVQYTTDMVYGKTVKTPQDESHPISPLGHYGGSKAETEAIADDWRMRGLKITIVRPRLIIGPGRLGILGKLFKLIDMNLPVPMIGAGKNPYQFISVYDCAEVARLAWEHGVPNKAYNLGSDNPPPVRKLLGDLIRSAGSKSILLPTPGFAVKWTLAALDQLNMPLMDPEQYLIADEYCVRDTEAAKRDFGWAPKYRDEDMLQAAYAEYRKARDSGLAVGNSTVVAAE</sequence>
<dbReference type="Proteomes" id="UP001178507">
    <property type="component" value="Unassembled WGS sequence"/>
</dbReference>
<organism evidence="4 5">
    <name type="scientific">Effrenium voratum</name>
    <dbReference type="NCBI Taxonomy" id="2562239"/>
    <lineage>
        <taxon>Eukaryota</taxon>
        <taxon>Sar</taxon>
        <taxon>Alveolata</taxon>
        <taxon>Dinophyceae</taxon>
        <taxon>Suessiales</taxon>
        <taxon>Symbiodiniaceae</taxon>
        <taxon>Effrenium</taxon>
    </lineage>
</organism>
<evidence type="ECO:0000256" key="1">
    <source>
        <dbReference type="ARBA" id="ARBA00007637"/>
    </source>
</evidence>
<evidence type="ECO:0000259" key="3">
    <source>
        <dbReference type="Pfam" id="PF01370"/>
    </source>
</evidence>
<keyword evidence="2" id="KW-0812">Transmembrane</keyword>
<dbReference type="Pfam" id="PF01370">
    <property type="entry name" value="Epimerase"/>
    <property type="match status" value="1"/>
</dbReference>
<dbReference type="SUPFAM" id="SSF103481">
    <property type="entry name" value="Multidrug resistance efflux transporter EmrE"/>
    <property type="match status" value="1"/>
</dbReference>
<feature type="transmembrane region" description="Helical" evidence="2">
    <location>
        <begin position="81"/>
        <end position="100"/>
    </location>
</feature>
<dbReference type="SUPFAM" id="SSF51735">
    <property type="entry name" value="NAD(P)-binding Rossmann-fold domains"/>
    <property type="match status" value="1"/>
</dbReference>
<feature type="transmembrane region" description="Helical" evidence="2">
    <location>
        <begin position="29"/>
        <end position="48"/>
    </location>
</feature>
<feature type="domain" description="NAD-dependent epimerase/dehydratase" evidence="3">
    <location>
        <begin position="93"/>
        <end position="308"/>
    </location>
</feature>
<evidence type="ECO:0000313" key="5">
    <source>
        <dbReference type="Proteomes" id="UP001178507"/>
    </source>
</evidence>